<sequence length="219" mass="24413">MRLLLIEEDEMIGDPIADAMRRAGHTVDWARDGRGAEQLLKPDIYDLVLLDADLSKCDAIDLLLRYRRQGGRAAVIMLTDTPERRIGNVDAGADDVLIKPFDLDRLVSRVCSLLRRRNDPEGPVYSHGALVLDAVSNQATMRGQALSLDPFEFALLQALLEEPMRVCTRSELEERLPNDRGKQFGGDAIESHVQSLRCKIGAEQIVTVRGVGYRLSSME</sequence>
<evidence type="ECO:0000313" key="9">
    <source>
        <dbReference type="Proteomes" id="UP000004980"/>
    </source>
</evidence>
<name>A0ABN0FAL3_9BURK</name>
<dbReference type="InterPro" id="IPR011006">
    <property type="entry name" value="CheY-like_superfamily"/>
</dbReference>
<dbReference type="Gene3D" id="1.10.10.10">
    <property type="entry name" value="Winged helix-like DNA-binding domain superfamily/Winged helix DNA-binding domain"/>
    <property type="match status" value="1"/>
</dbReference>
<organism evidence="8 9">
    <name type="scientific">Paraburkholderia hospita</name>
    <dbReference type="NCBI Taxonomy" id="169430"/>
    <lineage>
        <taxon>Bacteria</taxon>
        <taxon>Pseudomonadati</taxon>
        <taxon>Pseudomonadota</taxon>
        <taxon>Betaproteobacteria</taxon>
        <taxon>Burkholderiales</taxon>
        <taxon>Burkholderiaceae</taxon>
        <taxon>Paraburkholderia</taxon>
    </lineage>
</organism>
<protein>
    <submittedName>
        <fullName evidence="8">Two component transcriptional regulator</fullName>
    </submittedName>
</protein>
<dbReference type="PROSITE" id="PS50110">
    <property type="entry name" value="RESPONSE_REGULATORY"/>
    <property type="match status" value="1"/>
</dbReference>
<dbReference type="SMART" id="SM00448">
    <property type="entry name" value="REC"/>
    <property type="match status" value="1"/>
</dbReference>
<keyword evidence="4" id="KW-0597">Phosphoprotein</keyword>
<dbReference type="Gene3D" id="3.40.50.2300">
    <property type="match status" value="1"/>
</dbReference>
<gene>
    <name evidence="8" type="ORF">WQE_38449</name>
</gene>
<evidence type="ECO:0000256" key="2">
    <source>
        <dbReference type="ARBA" id="ARBA00023125"/>
    </source>
</evidence>
<keyword evidence="1" id="KW-0805">Transcription regulation</keyword>
<feature type="DNA-binding region" description="OmpR/PhoB-type" evidence="5">
    <location>
        <begin position="122"/>
        <end position="217"/>
    </location>
</feature>
<dbReference type="SUPFAM" id="SSF52172">
    <property type="entry name" value="CheY-like"/>
    <property type="match status" value="1"/>
</dbReference>
<dbReference type="Pfam" id="PF00486">
    <property type="entry name" value="Trans_reg_C"/>
    <property type="match status" value="1"/>
</dbReference>
<dbReference type="InterPro" id="IPR036388">
    <property type="entry name" value="WH-like_DNA-bd_sf"/>
</dbReference>
<keyword evidence="3" id="KW-0804">Transcription</keyword>
<evidence type="ECO:0000256" key="4">
    <source>
        <dbReference type="PROSITE-ProRule" id="PRU00169"/>
    </source>
</evidence>
<dbReference type="InterPro" id="IPR001867">
    <property type="entry name" value="OmpR/PhoB-type_DNA-bd"/>
</dbReference>
<evidence type="ECO:0000313" key="8">
    <source>
        <dbReference type="EMBL" id="EIM95602.1"/>
    </source>
</evidence>
<dbReference type="SMART" id="SM00862">
    <property type="entry name" value="Trans_reg_C"/>
    <property type="match status" value="1"/>
</dbReference>
<evidence type="ECO:0000256" key="1">
    <source>
        <dbReference type="ARBA" id="ARBA00023015"/>
    </source>
</evidence>
<dbReference type="InterPro" id="IPR039420">
    <property type="entry name" value="WalR-like"/>
</dbReference>
<comment type="caution">
    <text evidence="8">The sequence shown here is derived from an EMBL/GenBank/DDBJ whole genome shotgun (WGS) entry which is preliminary data.</text>
</comment>
<dbReference type="InterPro" id="IPR001789">
    <property type="entry name" value="Sig_transdc_resp-reg_receiver"/>
</dbReference>
<evidence type="ECO:0000259" key="6">
    <source>
        <dbReference type="PROSITE" id="PS50110"/>
    </source>
</evidence>
<feature type="domain" description="OmpR/PhoB-type" evidence="7">
    <location>
        <begin position="122"/>
        <end position="217"/>
    </location>
</feature>
<proteinExistence type="predicted"/>
<evidence type="ECO:0000256" key="5">
    <source>
        <dbReference type="PROSITE-ProRule" id="PRU01091"/>
    </source>
</evidence>
<keyword evidence="9" id="KW-1185">Reference proteome</keyword>
<dbReference type="PANTHER" id="PTHR48111:SF67">
    <property type="entry name" value="TRANSCRIPTIONAL REGULATORY PROTEIN TCTD"/>
    <property type="match status" value="1"/>
</dbReference>
<dbReference type="PANTHER" id="PTHR48111">
    <property type="entry name" value="REGULATOR OF RPOS"/>
    <property type="match status" value="1"/>
</dbReference>
<accession>A0ABN0FAL3</accession>
<dbReference type="Proteomes" id="UP000004980">
    <property type="component" value="Unassembled WGS sequence"/>
</dbReference>
<dbReference type="PROSITE" id="PS51755">
    <property type="entry name" value="OMPR_PHOB"/>
    <property type="match status" value="1"/>
</dbReference>
<evidence type="ECO:0000259" key="7">
    <source>
        <dbReference type="PROSITE" id="PS51755"/>
    </source>
</evidence>
<dbReference type="CDD" id="cd00383">
    <property type="entry name" value="trans_reg_C"/>
    <property type="match status" value="1"/>
</dbReference>
<dbReference type="EMBL" id="AKAU01000241">
    <property type="protein sequence ID" value="EIM95602.1"/>
    <property type="molecule type" value="Genomic_DNA"/>
</dbReference>
<reference evidence="8 9" key="1">
    <citation type="journal article" date="2012" name="J. Bacteriol.">
        <title>Draft Genome Sequence of the Soil Bacterium Burkholderia terrae Strain BS001, Which Interacts with Fungal Surface Structures.</title>
        <authorList>
            <person name="Nazir R."/>
            <person name="Hansen M.A."/>
            <person name="Sorensen S."/>
            <person name="van Elsas J.D."/>
        </authorList>
    </citation>
    <scope>NUCLEOTIDE SEQUENCE [LARGE SCALE GENOMIC DNA]</scope>
    <source>
        <strain evidence="8 9">BS001</strain>
    </source>
</reference>
<evidence type="ECO:0000256" key="3">
    <source>
        <dbReference type="ARBA" id="ARBA00023163"/>
    </source>
</evidence>
<feature type="modified residue" description="4-aspartylphosphate" evidence="4">
    <location>
        <position position="51"/>
    </location>
</feature>
<keyword evidence="2 5" id="KW-0238">DNA-binding</keyword>
<dbReference type="Pfam" id="PF00072">
    <property type="entry name" value="Response_reg"/>
    <property type="match status" value="1"/>
</dbReference>
<dbReference type="RefSeq" id="WP_009769586.1">
    <property type="nucleotide sequence ID" value="NZ_AKAU01000241.1"/>
</dbReference>
<feature type="domain" description="Response regulatory" evidence="6">
    <location>
        <begin position="2"/>
        <end position="114"/>
    </location>
</feature>